<sequence length="351" mass="37275">MHSSSVALFGLLLAHTALAKLFTDPAQLPRSEYDFAVVGAGTAGNVIASRLSENPSISACVIEAGGNDAGILEMMISFTAPDVLSNASLIWNYTTIPQKALNNRILPYQRGRVLGGSSSVNFLAYTRGSYDDFDRFANVTGDPGWSWDAVFPFMLKAENFTDPVDHHNITGEFNGSAHGYRGPLLTTLPGFPSSIDPRILASTETDPIVFPFNLDNNAGDTIGIGWLQSTSGLGSRSSSATAYLHPVLHRPNLDVVIQTQVTRLLNVGAQGAVPNCALSSSLKVAQVGMHNRPRMTIRASKEVVLSAGAINTPQLLLLSGIGDPEALSSLGIPILVHSPDSIAGSLVYCDW</sequence>
<organism evidence="9 10">
    <name type="scientific">Bondarzewia mesenterica</name>
    <dbReference type="NCBI Taxonomy" id="1095465"/>
    <lineage>
        <taxon>Eukaryota</taxon>
        <taxon>Fungi</taxon>
        <taxon>Dikarya</taxon>
        <taxon>Basidiomycota</taxon>
        <taxon>Agaricomycotina</taxon>
        <taxon>Agaricomycetes</taxon>
        <taxon>Russulales</taxon>
        <taxon>Bondarzewiaceae</taxon>
        <taxon>Bondarzewia</taxon>
    </lineage>
</organism>
<keyword evidence="6" id="KW-0732">Signal</keyword>
<evidence type="ECO:0000313" key="9">
    <source>
        <dbReference type="EMBL" id="THH14917.1"/>
    </source>
</evidence>
<evidence type="ECO:0000256" key="4">
    <source>
        <dbReference type="ARBA" id="ARBA00022827"/>
    </source>
</evidence>
<comment type="cofactor">
    <cofactor evidence="1">
        <name>FAD</name>
        <dbReference type="ChEBI" id="CHEBI:57692"/>
    </cofactor>
</comment>
<dbReference type="PANTHER" id="PTHR11552:SF147">
    <property type="entry name" value="CHOLINE DEHYDROGENASE, MITOCHONDRIAL"/>
    <property type="match status" value="1"/>
</dbReference>
<feature type="domain" description="Glucose-methanol-choline oxidoreductase N-terminal" evidence="8">
    <location>
        <begin position="308"/>
        <end position="322"/>
    </location>
</feature>
<feature type="domain" description="Glucose-methanol-choline oxidoreductase N-terminal" evidence="7">
    <location>
        <begin position="111"/>
        <end position="134"/>
    </location>
</feature>
<dbReference type="AlphaFoldDB" id="A0A4S4LSE8"/>
<proteinExistence type="inferred from homology"/>
<evidence type="ECO:0000256" key="5">
    <source>
        <dbReference type="RuleBase" id="RU003968"/>
    </source>
</evidence>
<reference evidence="9 10" key="1">
    <citation type="submission" date="2019-02" db="EMBL/GenBank/DDBJ databases">
        <title>Genome sequencing of the rare red list fungi Bondarzewia mesenterica.</title>
        <authorList>
            <person name="Buettner E."/>
            <person name="Kellner H."/>
        </authorList>
    </citation>
    <scope>NUCLEOTIDE SEQUENCE [LARGE SCALE GENOMIC DNA]</scope>
    <source>
        <strain evidence="9 10">DSM 108281</strain>
    </source>
</reference>
<evidence type="ECO:0000256" key="2">
    <source>
        <dbReference type="ARBA" id="ARBA00010790"/>
    </source>
</evidence>
<keyword evidence="10" id="KW-1185">Reference proteome</keyword>
<evidence type="ECO:0000259" key="8">
    <source>
        <dbReference type="PROSITE" id="PS00624"/>
    </source>
</evidence>
<dbReference type="Pfam" id="PF00732">
    <property type="entry name" value="GMC_oxred_N"/>
    <property type="match status" value="1"/>
</dbReference>
<dbReference type="GO" id="GO:0016614">
    <property type="term" value="F:oxidoreductase activity, acting on CH-OH group of donors"/>
    <property type="evidence" value="ECO:0007669"/>
    <property type="project" value="InterPro"/>
</dbReference>
<dbReference type="OrthoDB" id="269227at2759"/>
<comment type="caution">
    <text evidence="9">The sequence shown here is derived from an EMBL/GenBank/DDBJ whole genome shotgun (WGS) entry which is preliminary data.</text>
</comment>
<feature type="signal peptide" evidence="6">
    <location>
        <begin position="1"/>
        <end position="19"/>
    </location>
</feature>
<dbReference type="InterPro" id="IPR036188">
    <property type="entry name" value="FAD/NAD-bd_sf"/>
</dbReference>
<dbReference type="SUPFAM" id="SSF51905">
    <property type="entry name" value="FAD/NAD(P)-binding domain"/>
    <property type="match status" value="1"/>
</dbReference>
<comment type="similarity">
    <text evidence="2 5">Belongs to the GMC oxidoreductase family.</text>
</comment>
<gene>
    <name evidence="9" type="ORF">EW146_g5483</name>
</gene>
<dbReference type="PROSITE" id="PS00624">
    <property type="entry name" value="GMC_OXRED_2"/>
    <property type="match status" value="1"/>
</dbReference>
<dbReference type="EMBL" id="SGPL01000241">
    <property type="protein sequence ID" value="THH14917.1"/>
    <property type="molecule type" value="Genomic_DNA"/>
</dbReference>
<dbReference type="PROSITE" id="PS00623">
    <property type="entry name" value="GMC_OXRED_1"/>
    <property type="match status" value="1"/>
</dbReference>
<protein>
    <recommendedName>
        <fullName evidence="7 8">Glucose-methanol-choline oxidoreductase N-terminal domain-containing protein</fullName>
    </recommendedName>
</protein>
<dbReference type="InterPro" id="IPR012132">
    <property type="entry name" value="GMC_OxRdtase"/>
</dbReference>
<name>A0A4S4LSE8_9AGAM</name>
<accession>A0A4S4LSE8</accession>
<dbReference type="InterPro" id="IPR000172">
    <property type="entry name" value="GMC_OxRdtase_N"/>
</dbReference>
<evidence type="ECO:0000256" key="3">
    <source>
        <dbReference type="ARBA" id="ARBA00022630"/>
    </source>
</evidence>
<dbReference type="GO" id="GO:0050660">
    <property type="term" value="F:flavin adenine dinucleotide binding"/>
    <property type="evidence" value="ECO:0007669"/>
    <property type="project" value="InterPro"/>
</dbReference>
<evidence type="ECO:0000256" key="1">
    <source>
        <dbReference type="ARBA" id="ARBA00001974"/>
    </source>
</evidence>
<dbReference type="Gene3D" id="3.50.50.60">
    <property type="entry name" value="FAD/NAD(P)-binding domain"/>
    <property type="match status" value="1"/>
</dbReference>
<keyword evidence="3 5" id="KW-0285">Flavoprotein</keyword>
<dbReference type="PANTHER" id="PTHR11552">
    <property type="entry name" value="GLUCOSE-METHANOL-CHOLINE GMC OXIDOREDUCTASE"/>
    <property type="match status" value="1"/>
</dbReference>
<dbReference type="Gene3D" id="3.30.560.10">
    <property type="entry name" value="Glucose Oxidase, domain 3"/>
    <property type="match status" value="1"/>
</dbReference>
<evidence type="ECO:0000313" key="10">
    <source>
        <dbReference type="Proteomes" id="UP000310158"/>
    </source>
</evidence>
<keyword evidence="4 5" id="KW-0274">FAD</keyword>
<dbReference type="Proteomes" id="UP000310158">
    <property type="component" value="Unassembled WGS sequence"/>
</dbReference>
<feature type="chain" id="PRO_5020993188" description="Glucose-methanol-choline oxidoreductase N-terminal domain-containing protein" evidence="6">
    <location>
        <begin position="20"/>
        <end position="351"/>
    </location>
</feature>
<evidence type="ECO:0000256" key="6">
    <source>
        <dbReference type="SAM" id="SignalP"/>
    </source>
</evidence>
<evidence type="ECO:0000259" key="7">
    <source>
        <dbReference type="PROSITE" id="PS00623"/>
    </source>
</evidence>